<accession>A0ABR1WLL3</accession>
<reference evidence="2 3" key="1">
    <citation type="submission" date="2023-01" db="EMBL/GenBank/DDBJ databases">
        <title>Analysis of 21 Apiospora genomes using comparative genomics revels a genus with tremendous synthesis potential of carbohydrate active enzymes and secondary metabolites.</title>
        <authorList>
            <person name="Sorensen T."/>
        </authorList>
    </citation>
    <scope>NUCLEOTIDE SEQUENCE [LARGE SCALE GENOMIC DNA]</scope>
    <source>
        <strain evidence="2 3">CBS 114990</strain>
    </source>
</reference>
<evidence type="ECO:0000256" key="1">
    <source>
        <dbReference type="SAM" id="MobiDB-lite"/>
    </source>
</evidence>
<dbReference type="EMBL" id="JAQQWN010000005">
    <property type="protein sequence ID" value="KAK8084392.1"/>
    <property type="molecule type" value="Genomic_DNA"/>
</dbReference>
<comment type="caution">
    <text evidence="2">The sequence shown here is derived from an EMBL/GenBank/DDBJ whole genome shotgun (WGS) entry which is preliminary data.</text>
</comment>
<protein>
    <submittedName>
        <fullName evidence="2">Uncharacterized protein</fullName>
    </submittedName>
</protein>
<feature type="compositionally biased region" description="Basic and acidic residues" evidence="1">
    <location>
        <begin position="148"/>
        <end position="160"/>
    </location>
</feature>
<keyword evidence="3" id="KW-1185">Reference proteome</keyword>
<name>A0ABR1WLL3_9PEZI</name>
<sequence>MPTFHFTDQDSYSTCLWECSPHHKPDTQYRVLDLVIREELADSNEGDNGTRKKPFPSSEDTKGVLDFLANMAQDKRNATPSGDTHAKLVVLTKSGFIINSNFIRDRTSGAPYVYLDKSFIVPQEHIDGVSLHRTSKEKKGRVQSANPGKDRGDDDDKNQAGHDFPKILKSVLHVFIFNPYHFSSEDNAAAFNQSVDEDLANRLCLPLTMPSRLVNNRLAVVGQSWGDIGLMLSILNSA</sequence>
<organism evidence="2 3">
    <name type="scientific">Apiospora hydei</name>
    <dbReference type="NCBI Taxonomy" id="1337664"/>
    <lineage>
        <taxon>Eukaryota</taxon>
        <taxon>Fungi</taxon>
        <taxon>Dikarya</taxon>
        <taxon>Ascomycota</taxon>
        <taxon>Pezizomycotina</taxon>
        <taxon>Sordariomycetes</taxon>
        <taxon>Xylariomycetidae</taxon>
        <taxon>Amphisphaeriales</taxon>
        <taxon>Apiosporaceae</taxon>
        <taxon>Apiospora</taxon>
    </lineage>
</organism>
<feature type="region of interest" description="Disordered" evidence="1">
    <location>
        <begin position="130"/>
        <end position="160"/>
    </location>
</feature>
<dbReference type="Proteomes" id="UP001433268">
    <property type="component" value="Unassembled WGS sequence"/>
</dbReference>
<dbReference type="GeneID" id="92043038"/>
<proteinExistence type="predicted"/>
<dbReference type="RefSeq" id="XP_066668901.1">
    <property type="nucleotide sequence ID" value="XM_066809978.1"/>
</dbReference>
<evidence type="ECO:0000313" key="2">
    <source>
        <dbReference type="EMBL" id="KAK8084392.1"/>
    </source>
</evidence>
<evidence type="ECO:0000313" key="3">
    <source>
        <dbReference type="Proteomes" id="UP001433268"/>
    </source>
</evidence>
<gene>
    <name evidence="2" type="ORF">PG997_005663</name>
</gene>